<proteinExistence type="predicted"/>
<reference evidence="1" key="1">
    <citation type="submission" date="2019-03" db="EMBL/GenBank/DDBJ databases">
        <title>Single cell metagenomics reveals metabolic interactions within the superorganism composed of flagellate Streblomastix strix and complex community of Bacteroidetes bacteria on its surface.</title>
        <authorList>
            <person name="Treitli S.C."/>
            <person name="Kolisko M."/>
            <person name="Husnik F."/>
            <person name="Keeling P."/>
            <person name="Hampl V."/>
        </authorList>
    </citation>
    <scope>NUCLEOTIDE SEQUENCE</scope>
    <source>
        <strain evidence="1">STM</strain>
    </source>
</reference>
<comment type="caution">
    <text evidence="1">The sequence shown here is derived from an EMBL/GenBank/DDBJ whole genome shotgun (WGS) entry which is preliminary data.</text>
</comment>
<gene>
    <name evidence="1" type="ORF">EZS27_004010</name>
    <name evidence="2" type="ORF">EZS27_004040</name>
</gene>
<name>A0A5J4SR02_9ZZZZ</name>
<protein>
    <submittedName>
        <fullName evidence="1">Uncharacterized protein</fullName>
    </submittedName>
</protein>
<dbReference type="AlphaFoldDB" id="A0A5J4SR02"/>
<evidence type="ECO:0000313" key="2">
    <source>
        <dbReference type="EMBL" id="KAA6348546.1"/>
    </source>
</evidence>
<dbReference type="EMBL" id="SNRY01000066">
    <property type="protein sequence ID" value="KAA6348516.1"/>
    <property type="molecule type" value="Genomic_DNA"/>
</dbReference>
<dbReference type="EMBL" id="SNRY01000066">
    <property type="protein sequence ID" value="KAA6348546.1"/>
    <property type="molecule type" value="Genomic_DNA"/>
</dbReference>
<organism evidence="1">
    <name type="scientific">termite gut metagenome</name>
    <dbReference type="NCBI Taxonomy" id="433724"/>
    <lineage>
        <taxon>unclassified sequences</taxon>
        <taxon>metagenomes</taxon>
        <taxon>organismal metagenomes</taxon>
    </lineage>
</organism>
<accession>A0A5J4SR02</accession>
<evidence type="ECO:0000313" key="1">
    <source>
        <dbReference type="EMBL" id="KAA6348516.1"/>
    </source>
</evidence>
<sequence>MNRTNPYRIISKVNKANAQSAQRRILLSMDNGKLYFECLKIFSVPENHLPLMLYVRGQKRFRSLRF</sequence>